<feature type="domain" description="LamG-like jellyroll fold" evidence="3">
    <location>
        <begin position="275"/>
        <end position="425"/>
    </location>
</feature>
<dbReference type="Gene3D" id="2.130.10.10">
    <property type="entry name" value="YVTN repeat-like/Quinoprotein amine dehydrogenase"/>
    <property type="match status" value="2"/>
</dbReference>
<dbReference type="InterPro" id="IPR051200">
    <property type="entry name" value="Host-pathogen_enzymatic-act"/>
</dbReference>
<dbReference type="Gene3D" id="3.30.1380.10">
    <property type="match status" value="1"/>
</dbReference>
<evidence type="ECO:0000313" key="5">
    <source>
        <dbReference type="Proteomes" id="UP001212498"/>
    </source>
</evidence>
<dbReference type="Gene3D" id="2.60.120.200">
    <property type="match status" value="1"/>
</dbReference>
<dbReference type="SUPFAM" id="SSF50969">
    <property type="entry name" value="YVTN repeat-like/Quinoprotein amine dehydrogenase"/>
    <property type="match status" value="1"/>
</dbReference>
<evidence type="ECO:0000256" key="2">
    <source>
        <dbReference type="ARBA" id="ARBA00023157"/>
    </source>
</evidence>
<dbReference type="Proteomes" id="UP001212498">
    <property type="component" value="Unassembled WGS sequence"/>
</dbReference>
<name>A0ABT4SZX0_9ACTN</name>
<dbReference type="InterPro" id="IPR015943">
    <property type="entry name" value="WD40/YVTN_repeat-like_dom_sf"/>
</dbReference>
<dbReference type="InterPro" id="IPR011044">
    <property type="entry name" value="Quino_amine_DH_bsu"/>
</dbReference>
<dbReference type="SUPFAM" id="SSF49899">
    <property type="entry name" value="Concanavalin A-like lectins/glucanases"/>
    <property type="match status" value="1"/>
</dbReference>
<sequence length="1328" mass="135965">MTASLRRMTAGLTVPFSRGADTVDLALVPSAGPGEADIVLYDFAEHRARFGVEPEPRFVLTAVTDVPGAATLIIGYEVPQPTGGVRTGTATVSVPAGTVAGTSFGVVLRPGDEGQAVLRSLRAQPPPSAGHVAEQWRVTALLGNLATLLWVAGAERDVLDRHVAGVRALARVGERVTGATLDRIGYDLGVPRFPPQPYGQEDGTVALYHLDDARGASVRDAWPLYLGGGAGHPGAATAGVQAESPGRFGTAMRFAVLDAEIAVPHAAALSTGATASLTAECFVKPDTMTGDGAVLSKHADPADAALPGWALSVGAFGRGIPRNVRLRIGDGTASRDLFADRPLPTARFTHLAAVVDRAAGQARLVVDGEVVAAAPLTATGGLPALSGALANTEPVRIGRKGVNATSTFAGTIDEVRLSSAARAAFHPVLGEADEGYRLRLRIFRRWVLPTRSGVQAALNDVVGTLAGVADPFVVTDADATLVQATHALTVLPVAVPAGGTLDDTGRRGLGEADVLEPPARDKAFAAELLVDGSDPRVEFAQPPAAGDPRLMRTGTRVALRTLLGALAASGVAGRLRVLAGFDPAAEDLRAVGRALVLAHPALPPDRLAAQAARAGFAFVAHRPGAGLASGDVYAAVRSTASVEIVAGPGGDATPENGFDLLIHQAIGLRLEPAPPLGASVRWSVMPCGEGRARITGQSDLRDVVLSAERPGHLLAQVQVRHRGGAFSASRLLRIGLAELAAGDSVAASGRLGPSPPGPLRDDERVHPVYLVDAPVAFGRPPGSQPRTRRVHPALAARLAALATLLPSGHPELRSAWDPADDGPAGAGRAVTLRRGTSTASLARLGALAHAAGFGYVANDGSELTLAQEAGPAAPIEGPVTVDAGASVTLRVARAEPCALAAAAGQVWTVNGGTGSVSAVDPETGTVRACVKAGLGPRAIAAAPDGARLLVADAGDTTLTVVSTADHRVAGQIVLPAAPTDVTYHPGGARAYAALRSGDVAEVDPVTRTVTRVLSLGSPVVAVRCEPGGARLWAATQDGRLRAVSLPTFTAAQIVTLPGAPHGLAVGAARAYVTVPGASSLLVVDLAAASVQATFTDVGAEPAALALAPSADVLYVVDLAGGRVHLRRPDGTAHAPPGLPASVPLPGATAVTADAGRCYVASTGDVPDTVAVLDAADGTLLTCWPLGTGLGERLVWSVRLTGGADARLSSTTRPWASVLAQGAGTVQVRAVQQWNDATPAYTMRVELAESLREVEREGGRVVIRKDQYDLVMNVLSHLCPIGVEVDTHVIRAHVLELQAALIDAFPPYTYPDFRAHGPRPPGWTFGLDP</sequence>
<dbReference type="InterPro" id="IPR009045">
    <property type="entry name" value="Zn_M74/Hedgehog-like"/>
</dbReference>
<protein>
    <recommendedName>
        <fullName evidence="3">LamG-like jellyroll fold domain-containing protein</fullName>
    </recommendedName>
</protein>
<dbReference type="EMBL" id="JAPNUD010000051">
    <property type="protein sequence ID" value="MDA0642811.1"/>
    <property type="molecule type" value="Genomic_DNA"/>
</dbReference>
<keyword evidence="2" id="KW-1015">Disulfide bond</keyword>
<dbReference type="InterPro" id="IPR013320">
    <property type="entry name" value="ConA-like_dom_sf"/>
</dbReference>
<comment type="caution">
    <text evidence="4">The sequence shown here is derived from an EMBL/GenBank/DDBJ whole genome shotgun (WGS) entry which is preliminary data.</text>
</comment>
<dbReference type="PANTHER" id="PTHR47197:SF3">
    <property type="entry name" value="DIHYDRO-HEME D1 DEHYDROGENASE"/>
    <property type="match status" value="1"/>
</dbReference>
<keyword evidence="1" id="KW-0732">Signal</keyword>
<evidence type="ECO:0000313" key="4">
    <source>
        <dbReference type="EMBL" id="MDA0642811.1"/>
    </source>
</evidence>
<gene>
    <name evidence="4" type="ORF">OUY24_19460</name>
</gene>
<keyword evidence="5" id="KW-1185">Reference proteome</keyword>
<dbReference type="InterPro" id="IPR006558">
    <property type="entry name" value="LamG-like"/>
</dbReference>
<evidence type="ECO:0000256" key="1">
    <source>
        <dbReference type="ARBA" id="ARBA00022729"/>
    </source>
</evidence>
<reference evidence="4 5" key="1">
    <citation type="submission" date="2022-11" db="EMBL/GenBank/DDBJ databases">
        <title>Nonomuraea corallina sp. nov., a new species of the genus Nonomuraea isolated from sea side sediment in Thai sea.</title>
        <authorList>
            <person name="Ngamcharungchit C."/>
            <person name="Matsumoto A."/>
            <person name="Suriyachadkun C."/>
            <person name="Panbangred W."/>
            <person name="Inahashi Y."/>
            <person name="Intra B."/>
        </authorList>
    </citation>
    <scope>NUCLEOTIDE SEQUENCE [LARGE SCALE GENOMIC DNA]</scope>
    <source>
        <strain evidence="4 5">DSM 43553</strain>
    </source>
</reference>
<dbReference type="Pfam" id="PF13385">
    <property type="entry name" value="Laminin_G_3"/>
    <property type="match status" value="1"/>
</dbReference>
<accession>A0ABT4SZX0</accession>
<dbReference type="PANTHER" id="PTHR47197">
    <property type="entry name" value="PROTEIN NIRF"/>
    <property type="match status" value="1"/>
</dbReference>
<organism evidence="4 5">
    <name type="scientific">Nonomuraea ferruginea</name>
    <dbReference type="NCBI Taxonomy" id="46174"/>
    <lineage>
        <taxon>Bacteria</taxon>
        <taxon>Bacillati</taxon>
        <taxon>Actinomycetota</taxon>
        <taxon>Actinomycetes</taxon>
        <taxon>Streptosporangiales</taxon>
        <taxon>Streptosporangiaceae</taxon>
        <taxon>Nonomuraea</taxon>
    </lineage>
</organism>
<evidence type="ECO:0000259" key="3">
    <source>
        <dbReference type="SMART" id="SM00560"/>
    </source>
</evidence>
<dbReference type="RefSeq" id="WP_271277260.1">
    <property type="nucleotide sequence ID" value="NZ_BAABFD010000016.1"/>
</dbReference>
<proteinExistence type="predicted"/>
<dbReference type="SMART" id="SM00560">
    <property type="entry name" value="LamGL"/>
    <property type="match status" value="1"/>
</dbReference>